<dbReference type="InterPro" id="IPR036388">
    <property type="entry name" value="WH-like_DNA-bd_sf"/>
</dbReference>
<accession>A0A388SCK9</accession>
<keyword evidence="2 6" id="KW-0808">Transferase</keyword>
<dbReference type="AlphaFoldDB" id="A0A388SCK9"/>
<keyword evidence="7" id="KW-1185">Reference proteome</keyword>
<keyword evidence="1 6" id="KW-0489">Methyltransferase</keyword>
<dbReference type="Gene3D" id="1.10.10.10">
    <property type="entry name" value="Winged helix-like DNA-binding domain superfamily/Winged helix DNA-binding domain"/>
    <property type="match status" value="1"/>
</dbReference>
<dbReference type="SUPFAM" id="SSF53335">
    <property type="entry name" value="S-adenosyl-L-methionine-dependent methyltransferases"/>
    <property type="match status" value="1"/>
</dbReference>
<dbReference type="PANTHER" id="PTHR43712">
    <property type="entry name" value="PUTATIVE (AFU_ORTHOLOGUE AFUA_4G14580)-RELATED"/>
    <property type="match status" value="1"/>
</dbReference>
<name>A0A388SCK9_9BURK</name>
<keyword evidence="3" id="KW-0949">S-adenosyl-L-methionine</keyword>
<protein>
    <submittedName>
        <fullName evidence="6">O-methyltransferase</fullName>
    </submittedName>
</protein>
<evidence type="ECO:0000256" key="2">
    <source>
        <dbReference type="ARBA" id="ARBA00022679"/>
    </source>
</evidence>
<evidence type="ECO:0000313" key="6">
    <source>
        <dbReference type="EMBL" id="GBO94062.1"/>
    </source>
</evidence>
<dbReference type="PROSITE" id="PS51683">
    <property type="entry name" value="SAM_OMT_II"/>
    <property type="match status" value="1"/>
</dbReference>
<dbReference type="InterPro" id="IPR029063">
    <property type="entry name" value="SAM-dependent_MTases_sf"/>
</dbReference>
<dbReference type="RefSeq" id="WP_116270327.1">
    <property type="nucleotide sequence ID" value="NZ_BGZJ01000001.1"/>
</dbReference>
<dbReference type="CDD" id="cd02440">
    <property type="entry name" value="AdoMet_MTases"/>
    <property type="match status" value="1"/>
</dbReference>
<dbReference type="InterPro" id="IPR049480">
    <property type="entry name" value="BVU_1015-like_N"/>
</dbReference>
<dbReference type="Gene3D" id="1.20.58.1390">
    <property type="match status" value="1"/>
</dbReference>
<dbReference type="GO" id="GO:0032259">
    <property type="term" value="P:methylation"/>
    <property type="evidence" value="ECO:0007669"/>
    <property type="project" value="UniProtKB-KW"/>
</dbReference>
<reference evidence="6 7" key="1">
    <citation type="journal article" date="2018" name="Int. J. Syst. Evol. Microbiol.">
        <title>Mesosutterella multiformis gen. nov., sp. nov., a member of the family Sutterellaceae and Sutterella megalosphaeroides sp. nov., isolated from human faeces.</title>
        <authorList>
            <person name="Sakamoto M."/>
            <person name="Ikeyama N."/>
            <person name="Kunihiro T."/>
            <person name="Iino T."/>
            <person name="Yuki M."/>
            <person name="Ohkuma M."/>
        </authorList>
    </citation>
    <scope>NUCLEOTIDE SEQUENCE [LARGE SCALE GENOMIC DNA]</scope>
    <source>
        <strain evidence="6 7">4NBBH2</strain>
    </source>
</reference>
<organism evidence="6 7">
    <name type="scientific">Mesosutterella multiformis</name>
    <dbReference type="NCBI Taxonomy" id="2259133"/>
    <lineage>
        <taxon>Bacteria</taxon>
        <taxon>Pseudomonadati</taxon>
        <taxon>Pseudomonadota</taxon>
        <taxon>Betaproteobacteria</taxon>
        <taxon>Burkholderiales</taxon>
        <taxon>Sutterellaceae</taxon>
        <taxon>Mesosutterella</taxon>
    </lineage>
</organism>
<proteinExistence type="predicted"/>
<dbReference type="PANTHER" id="PTHR43712:SF2">
    <property type="entry name" value="O-METHYLTRANSFERASE CICE"/>
    <property type="match status" value="1"/>
</dbReference>
<evidence type="ECO:0000256" key="1">
    <source>
        <dbReference type="ARBA" id="ARBA00022603"/>
    </source>
</evidence>
<dbReference type="Pfam" id="PF00891">
    <property type="entry name" value="Methyltransf_2"/>
    <property type="match status" value="1"/>
</dbReference>
<dbReference type="GO" id="GO:0008171">
    <property type="term" value="F:O-methyltransferase activity"/>
    <property type="evidence" value="ECO:0007669"/>
    <property type="project" value="InterPro"/>
</dbReference>
<dbReference type="OrthoDB" id="9805418at2"/>
<evidence type="ECO:0000259" key="5">
    <source>
        <dbReference type="Pfam" id="PF21212"/>
    </source>
</evidence>
<evidence type="ECO:0000259" key="4">
    <source>
        <dbReference type="Pfam" id="PF00891"/>
    </source>
</evidence>
<evidence type="ECO:0000313" key="7">
    <source>
        <dbReference type="Proteomes" id="UP000266091"/>
    </source>
</evidence>
<dbReference type="Proteomes" id="UP000266091">
    <property type="component" value="Unassembled WGS sequence"/>
</dbReference>
<feature type="domain" description="BVU-1015-like N-terminal dimerisation-like" evidence="5">
    <location>
        <begin position="16"/>
        <end position="83"/>
    </location>
</feature>
<gene>
    <name evidence="6" type="ORF">MESMUL_14160</name>
</gene>
<evidence type="ECO:0000256" key="3">
    <source>
        <dbReference type="ARBA" id="ARBA00022691"/>
    </source>
</evidence>
<dbReference type="InterPro" id="IPR001077">
    <property type="entry name" value="COMT_C"/>
</dbReference>
<dbReference type="SUPFAM" id="SSF46785">
    <property type="entry name" value="Winged helix' DNA-binding domain"/>
    <property type="match status" value="1"/>
</dbReference>
<dbReference type="Pfam" id="PF21212">
    <property type="entry name" value="Dimerisation2-like_dom"/>
    <property type="match status" value="1"/>
</dbReference>
<dbReference type="InterPro" id="IPR036390">
    <property type="entry name" value="WH_DNA-bd_sf"/>
</dbReference>
<dbReference type="EMBL" id="BGZJ01000001">
    <property type="protein sequence ID" value="GBO94062.1"/>
    <property type="molecule type" value="Genomic_DNA"/>
</dbReference>
<feature type="domain" description="O-methyltransferase C-terminal" evidence="4">
    <location>
        <begin position="180"/>
        <end position="331"/>
    </location>
</feature>
<dbReference type="InterPro" id="IPR016461">
    <property type="entry name" value="COMT-like"/>
</dbReference>
<sequence length="356" mass="38672">MKKRDEESAFSAICNAQRIACAPFEFEAARSLRDFGILAALDKAGDPGLTDEEIKAVSGLSDYAVRVLLNAAEGAGILKTESGRTSLTKTGWFLLNDPMTKANFDFAADVCIPGVARLSDSLREGRPTGLSTLGPWDGTLYPHLRELSQPARESWFGYDQFFSDNAFSDTVSRVTALHPTLLCDIGGNTGKWAIRLAKADPSIRIRIVDLPEQCETAAANIAAAGLSSRVACFPDDVMSGTNLPGDPDIWWMSQFLDCFGEADVVRILKKVRNAMRPGSRILILEPLIGNQKFPIGDRCLAAFSLYFTAIANGCSRFYSEADFRRFALDAGLEVESVENGLGIGHTLITLTRGDKS</sequence>
<dbReference type="Gene3D" id="3.40.50.150">
    <property type="entry name" value="Vaccinia Virus protein VP39"/>
    <property type="match status" value="1"/>
</dbReference>
<comment type="caution">
    <text evidence="6">The sequence shown here is derived from an EMBL/GenBank/DDBJ whole genome shotgun (WGS) entry which is preliminary data.</text>
</comment>